<reference evidence="1 3" key="1">
    <citation type="submission" date="2014-11" db="EMBL/GenBank/DDBJ databases">
        <title>Draft Genome Sequences of Xanthomonas vesicatoria Strains from the Balkan Peninsula.</title>
        <authorList>
            <person name="Vancheva T."/>
            <person name="Lefeuvre P."/>
            <person name="Bogatzevska N."/>
            <person name="Moncheva P."/>
            <person name="Koebnik R."/>
        </authorList>
    </citation>
    <scope>NUCLEOTIDE SEQUENCE [LARGE SCALE GENOMIC DNA]</scope>
    <source>
        <strain evidence="1 3">53M</strain>
    </source>
</reference>
<evidence type="ECO:0000313" key="2">
    <source>
        <dbReference type="EMBL" id="MCC8624568.1"/>
    </source>
</evidence>
<keyword evidence="4" id="KW-1185">Reference proteome</keyword>
<comment type="caution">
    <text evidence="1">The sequence shown here is derived from an EMBL/GenBank/DDBJ whole genome shotgun (WGS) entry which is preliminary data.</text>
</comment>
<reference evidence="2" key="2">
    <citation type="submission" date="2021-11" db="EMBL/GenBank/DDBJ databases">
        <title>Genome resources and taxonomic validation of 89 Xanthomonas strains.</title>
        <authorList>
            <person name="Tambong J.T."/>
        </authorList>
    </citation>
    <scope>NUCLEOTIDE SEQUENCE</scope>
    <source>
        <strain evidence="2">Bv 5-4A</strain>
    </source>
</reference>
<protein>
    <submittedName>
        <fullName evidence="1">Uncharacterized protein</fullName>
    </submittedName>
</protein>
<proteinExistence type="predicted"/>
<accession>A0AAJ0N5J5</accession>
<dbReference type="AlphaFoldDB" id="A0AAJ0N5J5"/>
<dbReference type="Proteomes" id="UP000030969">
    <property type="component" value="Unassembled WGS sequence"/>
</dbReference>
<evidence type="ECO:0000313" key="4">
    <source>
        <dbReference type="Proteomes" id="UP001430544"/>
    </source>
</evidence>
<organism evidence="1 3">
    <name type="scientific">Xanthomonas vesicatoria</name>
    <dbReference type="NCBI Taxonomy" id="56460"/>
    <lineage>
        <taxon>Bacteria</taxon>
        <taxon>Pseudomonadati</taxon>
        <taxon>Pseudomonadota</taxon>
        <taxon>Gammaproteobacteria</taxon>
        <taxon>Lysobacterales</taxon>
        <taxon>Lysobacteraceae</taxon>
        <taxon>Xanthomonas</taxon>
    </lineage>
</organism>
<dbReference type="EMBL" id="JSYJ01000009">
    <property type="protein sequence ID" value="KHM97892.1"/>
    <property type="molecule type" value="Genomic_DNA"/>
</dbReference>
<dbReference type="EMBL" id="JAJIUN010000097">
    <property type="protein sequence ID" value="MCC8624568.1"/>
    <property type="molecule type" value="Genomic_DNA"/>
</dbReference>
<dbReference type="Proteomes" id="UP001430544">
    <property type="component" value="Unassembled WGS sequence"/>
</dbReference>
<dbReference type="RefSeq" id="WP_039422337.1">
    <property type="nucleotide sequence ID" value="NZ_CP018470.1"/>
</dbReference>
<sequence>MPVSPDNAYRLLHAFGMMEFTLKQRKEFLSPDGNPRGPKRAKAKANWDAVNLAVRRLPHEDFVGRVSLETVTKMLGDARSRPQLQFVRMNADGSWRADFEDSPLPTNDAEALVVAMRRVRNNLFHGGKEDPLEERHLNDDNEWATAATEIAELLLGLLDRQELRAVAAP</sequence>
<name>A0AAJ0N5J5_9XANT</name>
<gene>
    <name evidence="2" type="ORF">LN473_21845</name>
    <name evidence="1" type="ORF">OR61_02460</name>
</gene>
<evidence type="ECO:0000313" key="3">
    <source>
        <dbReference type="Proteomes" id="UP000030969"/>
    </source>
</evidence>
<evidence type="ECO:0000313" key="1">
    <source>
        <dbReference type="EMBL" id="KHM97892.1"/>
    </source>
</evidence>